<dbReference type="EMBL" id="FQXV01000001">
    <property type="protein sequence ID" value="SHH57086.1"/>
    <property type="molecule type" value="Genomic_DNA"/>
</dbReference>
<dbReference type="Gene3D" id="3.40.50.300">
    <property type="entry name" value="P-loop containing nucleotide triphosphate hydrolases"/>
    <property type="match status" value="1"/>
</dbReference>
<gene>
    <name evidence="2" type="ORF">SAMN02745823_00327</name>
</gene>
<dbReference type="STRING" id="1123282.SAMN02745823_00327"/>
<dbReference type="PANTHER" id="PTHR40396:SF1">
    <property type="entry name" value="ATPASE AAA-TYPE CORE DOMAIN-CONTAINING PROTEIN"/>
    <property type="match status" value="1"/>
</dbReference>
<dbReference type="PANTHER" id="PTHR40396">
    <property type="entry name" value="ATPASE-LIKE PROTEIN"/>
    <property type="match status" value="1"/>
</dbReference>
<evidence type="ECO:0000313" key="2">
    <source>
        <dbReference type="EMBL" id="SHH57086.1"/>
    </source>
</evidence>
<dbReference type="InterPro" id="IPR027417">
    <property type="entry name" value="P-loop_NTPase"/>
</dbReference>
<organism evidence="2 3">
    <name type="scientific">Sporobacter termitidis DSM 10068</name>
    <dbReference type="NCBI Taxonomy" id="1123282"/>
    <lineage>
        <taxon>Bacteria</taxon>
        <taxon>Bacillati</taxon>
        <taxon>Bacillota</taxon>
        <taxon>Clostridia</taxon>
        <taxon>Eubacteriales</taxon>
        <taxon>Oscillospiraceae</taxon>
        <taxon>Sporobacter</taxon>
    </lineage>
</organism>
<dbReference type="GO" id="GO:0016887">
    <property type="term" value="F:ATP hydrolysis activity"/>
    <property type="evidence" value="ECO:0007669"/>
    <property type="project" value="InterPro"/>
</dbReference>
<protein>
    <recommendedName>
        <fullName evidence="1">ATPase AAA-type core domain-containing protein</fullName>
    </recommendedName>
</protein>
<dbReference type="GO" id="GO:0005524">
    <property type="term" value="F:ATP binding"/>
    <property type="evidence" value="ECO:0007669"/>
    <property type="project" value="InterPro"/>
</dbReference>
<reference evidence="2 3" key="1">
    <citation type="submission" date="2016-11" db="EMBL/GenBank/DDBJ databases">
        <authorList>
            <person name="Jaros S."/>
            <person name="Januszkiewicz K."/>
            <person name="Wedrychowicz H."/>
        </authorList>
    </citation>
    <scope>NUCLEOTIDE SEQUENCE [LARGE SCALE GENOMIC DNA]</scope>
    <source>
        <strain evidence="2 3">DSM 10068</strain>
    </source>
</reference>
<dbReference type="Proteomes" id="UP000183995">
    <property type="component" value="Unassembled WGS sequence"/>
</dbReference>
<dbReference type="InterPro" id="IPR003959">
    <property type="entry name" value="ATPase_AAA_core"/>
</dbReference>
<dbReference type="AlphaFoldDB" id="A0A1M5U2K7"/>
<name>A0A1M5U2K7_9FIRM</name>
<dbReference type="RefSeq" id="WP_073075891.1">
    <property type="nucleotide sequence ID" value="NZ_FQXV01000001.1"/>
</dbReference>
<accession>A0A1M5U2K7</accession>
<evidence type="ECO:0000259" key="1">
    <source>
        <dbReference type="Pfam" id="PF13304"/>
    </source>
</evidence>
<keyword evidence="3" id="KW-1185">Reference proteome</keyword>
<sequence>MLIQFSVENYLSIKDKVTFSMLAGADKKHPSHVIDTDDKKKCLKAAVLYGANASGKSNVLNAFWYMANFVLTSHEKQLNKQTGRIPFKLDRESIGKPSSFEVIFRQNGVRYAYGFSANEAEVTEEYLYYYPNGRAAIIFERKNKDDYRFITDVDIQNSLKERNSANKLYLSTAANWNYDKVIPVFQWFASCSIICRFSRAEAYGNDAGELKDDGYRAAIAAMLQAADLGIKSLEVNEYAGKRNNLLNKSFVNAYFNVDAIHQIADGDGNTASYSLNMTEESDGTNSYFALIGIVKKVLENGELFVVDDMDSHLHPLLTRNIVALFNSNEHNPKGAQLIFTSRNTNLLDLDIFRRDQIWFTEKSENTAATDLFSLYDFSVRKDTKLEKNYLLGRFGAIPFIEDGLL</sequence>
<dbReference type="OrthoDB" id="9809324at2"/>
<feature type="domain" description="ATPase AAA-type core" evidence="1">
    <location>
        <begin position="46"/>
        <end position="348"/>
    </location>
</feature>
<dbReference type="SUPFAM" id="SSF52540">
    <property type="entry name" value="P-loop containing nucleoside triphosphate hydrolases"/>
    <property type="match status" value="1"/>
</dbReference>
<proteinExistence type="predicted"/>
<evidence type="ECO:0000313" key="3">
    <source>
        <dbReference type="Proteomes" id="UP000183995"/>
    </source>
</evidence>
<dbReference type="Pfam" id="PF13304">
    <property type="entry name" value="AAA_21"/>
    <property type="match status" value="1"/>
</dbReference>